<gene>
    <name evidence="2" type="primary">jg11338</name>
    <name evidence="2" type="ORF">PAEG_LOCUS14908</name>
</gene>
<dbReference type="AlphaFoldDB" id="A0A8S4RLR4"/>
<evidence type="ECO:0000313" key="3">
    <source>
        <dbReference type="Proteomes" id="UP000838756"/>
    </source>
</evidence>
<dbReference type="EMBL" id="CAKXAJ010025284">
    <property type="protein sequence ID" value="CAH2237660.1"/>
    <property type="molecule type" value="Genomic_DNA"/>
</dbReference>
<reference evidence="2" key="1">
    <citation type="submission" date="2022-03" db="EMBL/GenBank/DDBJ databases">
        <authorList>
            <person name="Lindestad O."/>
        </authorList>
    </citation>
    <scope>NUCLEOTIDE SEQUENCE</scope>
</reference>
<name>A0A8S4RLR4_9NEOP</name>
<evidence type="ECO:0000256" key="1">
    <source>
        <dbReference type="SAM" id="MobiDB-lite"/>
    </source>
</evidence>
<feature type="compositionally biased region" description="Basic and acidic residues" evidence="1">
    <location>
        <begin position="169"/>
        <end position="187"/>
    </location>
</feature>
<protein>
    <submittedName>
        <fullName evidence="2">Jg11338 protein</fullName>
    </submittedName>
</protein>
<proteinExistence type="predicted"/>
<feature type="compositionally biased region" description="Basic and acidic residues" evidence="1">
    <location>
        <begin position="216"/>
        <end position="232"/>
    </location>
</feature>
<dbReference type="Proteomes" id="UP000838756">
    <property type="component" value="Unassembled WGS sequence"/>
</dbReference>
<organism evidence="2 3">
    <name type="scientific">Pararge aegeria aegeria</name>
    <dbReference type="NCBI Taxonomy" id="348720"/>
    <lineage>
        <taxon>Eukaryota</taxon>
        <taxon>Metazoa</taxon>
        <taxon>Ecdysozoa</taxon>
        <taxon>Arthropoda</taxon>
        <taxon>Hexapoda</taxon>
        <taxon>Insecta</taxon>
        <taxon>Pterygota</taxon>
        <taxon>Neoptera</taxon>
        <taxon>Endopterygota</taxon>
        <taxon>Lepidoptera</taxon>
        <taxon>Glossata</taxon>
        <taxon>Ditrysia</taxon>
        <taxon>Papilionoidea</taxon>
        <taxon>Nymphalidae</taxon>
        <taxon>Satyrinae</taxon>
        <taxon>Satyrini</taxon>
        <taxon>Parargina</taxon>
        <taxon>Pararge</taxon>
    </lineage>
</organism>
<feature type="region of interest" description="Disordered" evidence="1">
    <location>
        <begin position="146"/>
        <end position="187"/>
    </location>
</feature>
<dbReference type="OrthoDB" id="6916521at2759"/>
<comment type="caution">
    <text evidence="2">The sequence shown here is derived from an EMBL/GenBank/DDBJ whole genome shotgun (WGS) entry which is preliminary data.</text>
</comment>
<accession>A0A8S4RLR4</accession>
<feature type="compositionally biased region" description="Basic and acidic residues" evidence="1">
    <location>
        <begin position="151"/>
        <end position="160"/>
    </location>
</feature>
<keyword evidence="3" id="KW-1185">Reference proteome</keyword>
<sequence>MSKYTPSLPYTEEEFADMVQCYIDSGKNIELTKMYYVTRYPGRRRPKPYTLDKVVQKYLKTLESNTTAEPPVDVPQSASVKDERILKYFLYNSHATNKKAASIFNLPSTYIDKLLEDRKADMERMRKDCPSNTVRSEENRLCDRIRRKIKGKESSKDKLQDQSVSEDNSDTRNSKKPDESHICSENSNRETDDDVIYCKTEYPRKRKRKYKKRSVDKKQRTYERVQKSKDLPILETSPMQNPIVYTTRLEEMTILQTNINQFNNTYVINKMLLESKPKYAGVSSNKKEKRSFIRCTSLKEKLKKFERVETHIDLTHKTHTDDEPDETEIIYEAKCYTFNAKEEVLLDMSTKHDVAIVINNLFSNTHDIYATDSKGNVIEYFCTKLNDYMKYVNTSKCRLTFDMCCWLKRQRRVESIWPHHEYPFSRFLTTMHKCPPGKCICCCKVGKRVHTPEVILHKPYDTDIFTVCTPKRPICIYTASEEFNRNLLLFALRYNRPASKRCNNCSSKPKNGAGKRFLFSEFYDHKNIHMVKNEFFEIGSNQEIVRFHVDSHVRHRARCIPCAELTTLPGEPSCKLEVCCEWKRYNYLSEEYKASNISVNTFRFLKNTLFPHVCDTCKVTPSPETNKSTNLDVIPRIEHSRTYVKPTLVKIGFMAEKQSFFNNQRYIRVKDIARQIPQCSNVIQESKTNETNVETSAQKSTVKMNVRCEQIPEYRFELCDVDIQVATAIVLKFKEIVLTVKEDGKVVASLNSTTMTTTTEEFQFLADILKNIQNHLKIVPLSTGSAINLVVEIDNDKQTNSAMNELFPYKLVDLIKNPPKEMTHNFNKRYNNEFGANEQIGNNSPKDTDINRLPRPSSDLACNSNNVVDNEEVAQQLKEFDRFAISISHSKNCYTESFKSFLKTKREAEKEEISVPKISGVFSLHSLVPSNDLVSPNKTDNIKDSLNIETPIASTSNNDIIQNINNFNAQLQSIGIATVQQATGIIYDPTTKLAQIVNFNPNAFGSSLGIPDTNSSTKNENVDLMKPIIGPGQSNSSLAGLTPILTDTIQALPDQTSQVKPHLPDIINAIPTNNNVTSKTNHTVDKEKIIDEVVELLDSD</sequence>
<evidence type="ECO:0000313" key="2">
    <source>
        <dbReference type="EMBL" id="CAH2237660.1"/>
    </source>
</evidence>
<feature type="region of interest" description="Disordered" evidence="1">
    <location>
        <begin position="207"/>
        <end position="234"/>
    </location>
</feature>